<dbReference type="GO" id="GO:0005524">
    <property type="term" value="F:ATP binding"/>
    <property type="evidence" value="ECO:0007669"/>
    <property type="project" value="UniProtKB-KW"/>
</dbReference>
<comment type="caution">
    <text evidence="4">The sequence shown here is derived from an EMBL/GenBank/DDBJ whole genome shotgun (WGS) entry which is preliminary data.</text>
</comment>
<keyword evidence="2" id="KW-0067">ATP-binding</keyword>
<dbReference type="InterPro" id="IPR027417">
    <property type="entry name" value="P-loop_NTPase"/>
</dbReference>
<dbReference type="Gene3D" id="3.40.50.300">
    <property type="entry name" value="P-loop containing nucleotide triphosphate hydrolases"/>
    <property type="match status" value="1"/>
</dbReference>
<dbReference type="Pfam" id="PF00437">
    <property type="entry name" value="T2SSE"/>
    <property type="match status" value="1"/>
</dbReference>
<dbReference type="AlphaFoldDB" id="A0A133V4F6"/>
<proteinExistence type="predicted"/>
<dbReference type="Proteomes" id="UP000070400">
    <property type="component" value="Unassembled WGS sequence"/>
</dbReference>
<name>A0A133V4F6_9EURY</name>
<dbReference type="GO" id="GO:0005886">
    <property type="term" value="C:plasma membrane"/>
    <property type="evidence" value="ECO:0007669"/>
    <property type="project" value="TreeGrafter"/>
</dbReference>
<dbReference type="GO" id="GO:0016887">
    <property type="term" value="F:ATP hydrolysis activity"/>
    <property type="evidence" value="ECO:0007669"/>
    <property type="project" value="TreeGrafter"/>
</dbReference>
<gene>
    <name evidence="4" type="ORF">AKJ43_03460</name>
</gene>
<dbReference type="SUPFAM" id="SSF52540">
    <property type="entry name" value="P-loop containing nucleoside triphosphate hydrolases"/>
    <property type="match status" value="1"/>
</dbReference>
<reference evidence="4 5" key="1">
    <citation type="journal article" date="2016" name="Sci. Rep.">
        <title>Metabolic traits of an uncultured archaeal lineage -MSBL1- from brine pools of the Red Sea.</title>
        <authorList>
            <person name="Mwirichia R."/>
            <person name="Alam I."/>
            <person name="Rashid M."/>
            <person name="Vinu M."/>
            <person name="Ba-Alawi W."/>
            <person name="Anthony Kamau A."/>
            <person name="Kamanda Ngugi D."/>
            <person name="Goker M."/>
            <person name="Klenk H.P."/>
            <person name="Bajic V."/>
            <person name="Stingl U."/>
        </authorList>
    </citation>
    <scope>NUCLEOTIDE SEQUENCE [LARGE SCALE GENOMIC DNA]</scope>
    <source>
        <strain evidence="4">SCGC-AAA261D19</strain>
    </source>
</reference>
<evidence type="ECO:0000313" key="5">
    <source>
        <dbReference type="Proteomes" id="UP000070400"/>
    </source>
</evidence>
<dbReference type="PANTHER" id="PTHR30258:SF3">
    <property type="entry name" value="SLL1921 PROTEIN"/>
    <property type="match status" value="1"/>
</dbReference>
<evidence type="ECO:0000256" key="2">
    <source>
        <dbReference type="ARBA" id="ARBA00022840"/>
    </source>
</evidence>
<dbReference type="InterPro" id="IPR001482">
    <property type="entry name" value="T2SS/T4SS_dom"/>
</dbReference>
<accession>A0A133V4F6</accession>
<evidence type="ECO:0000313" key="4">
    <source>
        <dbReference type="EMBL" id="KXB01325.1"/>
    </source>
</evidence>
<feature type="domain" description="Bacterial type II secretion system protein E" evidence="3">
    <location>
        <begin position="264"/>
        <end position="347"/>
    </location>
</feature>
<evidence type="ECO:0000259" key="3">
    <source>
        <dbReference type="Pfam" id="PF00437"/>
    </source>
</evidence>
<sequence length="356" mass="39794">MMKCNITGIGNKQVLEFGCRECDQSPSIAKSEVCMQHVLEKLGENPSTDKILLDGDYVREYGGKNIELLKELIHSLEDSRYLALKNGKGGECGICYGKRKERIDRIWNTLEKDPAQGYLDLEQFKAELKGKSKRGSKQCKDCRKNFLEKGVEQALAILKGTSIIEESRIKKGQRCYGKVLNPSIRPCFLRSKLKLQPPNDAELVDAYQLEDSEIRIYRLSRELQHIYFLSPLAYRQDTAELPMDQLKSLGFKTQSLRVQPAIAGSQWELKAEDALRAALRLGESVLVVGEVRGPETKMLYEAMRVGAAGNCVMGTIHGSSTKDVFERVVYDLGIPSSSFKATDLIVVASPIRPKGG</sequence>
<organism evidence="4 5">
    <name type="scientific">candidate division MSBL1 archaeon SCGC-AAA261D19</name>
    <dbReference type="NCBI Taxonomy" id="1698273"/>
    <lineage>
        <taxon>Archaea</taxon>
        <taxon>Methanobacteriati</taxon>
        <taxon>Methanobacteriota</taxon>
        <taxon>candidate division MSBL1</taxon>
    </lineage>
</organism>
<keyword evidence="1" id="KW-0547">Nucleotide-binding</keyword>
<dbReference type="PANTHER" id="PTHR30258">
    <property type="entry name" value="TYPE II SECRETION SYSTEM PROTEIN GSPE-RELATED"/>
    <property type="match status" value="1"/>
</dbReference>
<dbReference type="EMBL" id="LHXX01000055">
    <property type="protein sequence ID" value="KXB01325.1"/>
    <property type="molecule type" value="Genomic_DNA"/>
</dbReference>
<protein>
    <recommendedName>
        <fullName evidence="3">Bacterial type II secretion system protein E domain-containing protein</fullName>
    </recommendedName>
</protein>
<keyword evidence="5" id="KW-1185">Reference proteome</keyword>
<evidence type="ECO:0000256" key="1">
    <source>
        <dbReference type="ARBA" id="ARBA00022741"/>
    </source>
</evidence>